<keyword evidence="3" id="KW-0624">Polysaccharide degradation</keyword>
<protein>
    <recommendedName>
        <fullName evidence="5">GH10 domain-containing protein</fullName>
    </recommendedName>
</protein>
<accession>A0ABQ2AD92</accession>
<evidence type="ECO:0000256" key="3">
    <source>
        <dbReference type="ARBA" id="ARBA00023326"/>
    </source>
</evidence>
<gene>
    <name evidence="6" type="ORF">GCM10011495_35230</name>
</gene>
<dbReference type="PROSITE" id="PS51760">
    <property type="entry name" value="GH10_2"/>
    <property type="match status" value="1"/>
</dbReference>
<sequence length="639" mass="67760">MRTFTHFLAAAALCMGARAAQAQNAPVVFEAETGVSAGTPIAGAAQGDWAARTIAATGSTPAITYVTSLSDVASISGGGAFPGNANRVLSYTLTFPGAGTYDLYARIRVGAATANDDSFFAGRGFGAKGVATGTDWVNLNGLSSVGYTTGNLAVDGGGAAASGVWKWVNLSKFTANGTVPITYTVGAGSLTQTFQIGAREDGLDFDKFVFGQTGLFFTAANLDAGTQGSTTAPVTFTPTGQPIAAGKSKYLGGIYSQAQLPFFNVYWNQVAPENAGKWGIVESTRNTFNWTELDAAYALAQTSNIPFRMHVLLWGSQQPVWMETLSPADQLIEINQWMAAVAARYPNLDIVEVVNEPTNDPPLIGANSGNTVGSGCGNYYNALGGAGVTGWDWVITAFQLARTHFPNARFMLNDYSVENSNANAQRYLAIINLLVARNLIDAVGIQGHAFSTRPTSAANLTANLNTLASAGKPLYITEMDIDGNNAAGALDDNAQLLEYQRVFPVFWTHPAVRGITMWGYRPGHWRTAQGAYLANADNTERSALVWLRSYVQSTTLGPKASKATAVSIFPNPSTNGRFTLSGTGQLTRLRVLDLQGRLQQDRAVSHQDIIDLQLPAAAGLYLLQLYDAQGFSTGKLVVN</sequence>
<feature type="domain" description="GH10" evidence="5">
    <location>
        <begin position="245"/>
        <end position="550"/>
    </location>
</feature>
<dbReference type="InterPro" id="IPR044846">
    <property type="entry name" value="GH10"/>
</dbReference>
<dbReference type="SMART" id="SM00633">
    <property type="entry name" value="Glyco_10"/>
    <property type="match status" value="1"/>
</dbReference>
<keyword evidence="4" id="KW-0732">Signal</keyword>
<evidence type="ECO:0000256" key="4">
    <source>
        <dbReference type="SAM" id="SignalP"/>
    </source>
</evidence>
<dbReference type="Pfam" id="PF00331">
    <property type="entry name" value="Glyco_hydro_10"/>
    <property type="match status" value="1"/>
</dbReference>
<dbReference type="InterPro" id="IPR017853">
    <property type="entry name" value="GH"/>
</dbReference>
<proteinExistence type="predicted"/>
<dbReference type="NCBIfam" id="TIGR04183">
    <property type="entry name" value="Por_Secre_tail"/>
    <property type="match status" value="1"/>
</dbReference>
<dbReference type="InterPro" id="IPR026444">
    <property type="entry name" value="Secre_tail"/>
</dbReference>
<reference evidence="7" key="1">
    <citation type="journal article" date="2019" name="Int. J. Syst. Evol. Microbiol.">
        <title>The Global Catalogue of Microorganisms (GCM) 10K type strain sequencing project: providing services to taxonomists for standard genome sequencing and annotation.</title>
        <authorList>
            <consortium name="The Broad Institute Genomics Platform"/>
            <consortium name="The Broad Institute Genome Sequencing Center for Infectious Disease"/>
            <person name="Wu L."/>
            <person name="Ma J."/>
        </authorList>
    </citation>
    <scope>NUCLEOTIDE SEQUENCE [LARGE SCALE GENOMIC DNA]</scope>
    <source>
        <strain evidence="7">CGMCC 1.14966</strain>
    </source>
</reference>
<evidence type="ECO:0000256" key="1">
    <source>
        <dbReference type="ARBA" id="ARBA00022801"/>
    </source>
</evidence>
<dbReference type="EMBL" id="BMGY01000049">
    <property type="protein sequence ID" value="GGH90107.1"/>
    <property type="molecule type" value="Genomic_DNA"/>
</dbReference>
<evidence type="ECO:0000313" key="6">
    <source>
        <dbReference type="EMBL" id="GGH90107.1"/>
    </source>
</evidence>
<evidence type="ECO:0000313" key="7">
    <source>
        <dbReference type="Proteomes" id="UP000637774"/>
    </source>
</evidence>
<dbReference type="PANTHER" id="PTHR31490:SF1">
    <property type="entry name" value="ENDO-1,4-BETA-XYLANASE 1"/>
    <property type="match status" value="1"/>
</dbReference>
<dbReference type="Proteomes" id="UP000637774">
    <property type="component" value="Unassembled WGS sequence"/>
</dbReference>
<name>A0ABQ2AD92_9BACT</name>
<dbReference type="SUPFAM" id="SSF51445">
    <property type="entry name" value="(Trans)glycosidases"/>
    <property type="match status" value="1"/>
</dbReference>
<comment type="caution">
    <text evidence="6">The sequence shown here is derived from an EMBL/GenBank/DDBJ whole genome shotgun (WGS) entry which is preliminary data.</text>
</comment>
<evidence type="ECO:0000256" key="2">
    <source>
        <dbReference type="ARBA" id="ARBA00023277"/>
    </source>
</evidence>
<dbReference type="InterPro" id="IPR001000">
    <property type="entry name" value="GH10_dom"/>
</dbReference>
<feature type="signal peptide" evidence="4">
    <location>
        <begin position="1"/>
        <end position="22"/>
    </location>
</feature>
<organism evidence="6 7">
    <name type="scientific">Hymenobacter frigidus</name>
    <dbReference type="NCBI Taxonomy" id="1524095"/>
    <lineage>
        <taxon>Bacteria</taxon>
        <taxon>Pseudomonadati</taxon>
        <taxon>Bacteroidota</taxon>
        <taxon>Cytophagia</taxon>
        <taxon>Cytophagales</taxon>
        <taxon>Hymenobacteraceae</taxon>
        <taxon>Hymenobacter</taxon>
    </lineage>
</organism>
<keyword evidence="2" id="KW-0119">Carbohydrate metabolism</keyword>
<dbReference type="PANTHER" id="PTHR31490">
    <property type="entry name" value="GLYCOSYL HYDROLASE"/>
    <property type="match status" value="1"/>
</dbReference>
<keyword evidence="7" id="KW-1185">Reference proteome</keyword>
<evidence type="ECO:0000259" key="5">
    <source>
        <dbReference type="PROSITE" id="PS51760"/>
    </source>
</evidence>
<feature type="chain" id="PRO_5045356518" description="GH10 domain-containing protein" evidence="4">
    <location>
        <begin position="23"/>
        <end position="639"/>
    </location>
</feature>
<dbReference type="RefSeq" id="WP_188563418.1">
    <property type="nucleotide sequence ID" value="NZ_BMGY01000049.1"/>
</dbReference>
<keyword evidence="1" id="KW-0378">Hydrolase</keyword>
<dbReference type="Gene3D" id="3.20.20.80">
    <property type="entry name" value="Glycosidases"/>
    <property type="match status" value="1"/>
</dbReference>